<dbReference type="Proteomes" id="UP000039865">
    <property type="component" value="Unassembled WGS sequence"/>
</dbReference>
<organism evidence="2 3">
    <name type="scientific">Stylonychia lemnae</name>
    <name type="common">Ciliate</name>
    <dbReference type="NCBI Taxonomy" id="5949"/>
    <lineage>
        <taxon>Eukaryota</taxon>
        <taxon>Sar</taxon>
        <taxon>Alveolata</taxon>
        <taxon>Ciliophora</taxon>
        <taxon>Intramacronucleata</taxon>
        <taxon>Spirotrichea</taxon>
        <taxon>Stichotrichia</taxon>
        <taxon>Sporadotrichida</taxon>
        <taxon>Oxytrichidae</taxon>
        <taxon>Stylonychinae</taxon>
        <taxon>Stylonychia</taxon>
    </lineage>
</organism>
<keyword evidence="3" id="KW-1185">Reference proteome</keyword>
<name>A0A078AVG3_STYLE</name>
<accession>A0A078AVG3</accession>
<dbReference type="EMBL" id="CCKQ01014290">
    <property type="protein sequence ID" value="CDW86041.1"/>
    <property type="molecule type" value="Genomic_DNA"/>
</dbReference>
<evidence type="ECO:0000313" key="3">
    <source>
        <dbReference type="Proteomes" id="UP000039865"/>
    </source>
</evidence>
<evidence type="ECO:0000313" key="2">
    <source>
        <dbReference type="EMBL" id="CDW86041.1"/>
    </source>
</evidence>
<reference evidence="2 3" key="1">
    <citation type="submission" date="2014-06" db="EMBL/GenBank/DDBJ databases">
        <authorList>
            <person name="Swart Estienne"/>
        </authorList>
    </citation>
    <scope>NUCLEOTIDE SEQUENCE [LARGE SCALE GENOMIC DNA]</scope>
    <source>
        <strain evidence="2 3">130c</strain>
    </source>
</reference>
<dbReference type="InParanoid" id="A0A078AVG3"/>
<feature type="region of interest" description="Disordered" evidence="1">
    <location>
        <begin position="32"/>
        <end position="53"/>
    </location>
</feature>
<sequence length="387" mass="44401">MKSGDIVSTSNQNLPYIQTLISQFKKKASITDISNQSQNDENQKVRQTNSTHEVITSPRQVLDLQEQQLDNIAKSIFDNDYFSEPAPDLDGSFESYSDDDSLDQIIDQQEQYQVLELNEQDSGNQASLFQRNYNGNMAEPKIKQNSQSKKILDKTKRIHKNKGENSKISRVPCKNISKNDSRDSSPDLRLKYNLEKVKRAKNRKIGKNSQLITNKAPNLVVQNTLESSQNYQYFANRIYDTTYMLNALNSQIIYLYQQLYSIQGCTNTTLQNQKWSTDQSSTEKLNIDPSNSQSNGIELDSRSIALQNEIYRQIQALSYQYYHIQSQNPFITQQSLIPRGQDSSQNQLDIDRNNHQNSQLLFSINDGNTFNSKDSNTTCSTQYSVDK</sequence>
<gene>
    <name evidence="2" type="primary">Contig17032.g823</name>
    <name evidence="2" type="ORF">STYLEM_15132</name>
</gene>
<dbReference type="AlphaFoldDB" id="A0A078AVG3"/>
<protein>
    <submittedName>
        <fullName evidence="2">Uncharacterized protein</fullName>
    </submittedName>
</protein>
<evidence type="ECO:0000256" key="1">
    <source>
        <dbReference type="SAM" id="MobiDB-lite"/>
    </source>
</evidence>
<proteinExistence type="predicted"/>